<evidence type="ECO:0000313" key="1">
    <source>
        <dbReference type="EMBL" id="KAE8422106.1"/>
    </source>
</evidence>
<dbReference type="EMBL" id="ML735696">
    <property type="protein sequence ID" value="KAE8422106.1"/>
    <property type="molecule type" value="Genomic_DNA"/>
</dbReference>
<reference evidence="1 2" key="1">
    <citation type="submission" date="2019-04" db="EMBL/GenBank/DDBJ databases">
        <authorList>
            <consortium name="DOE Joint Genome Institute"/>
            <person name="Mondo S."/>
            <person name="Kjaerbolling I."/>
            <person name="Vesth T."/>
            <person name="Frisvad J.C."/>
            <person name="Nybo J.L."/>
            <person name="Theobald S."/>
            <person name="Kildgaard S."/>
            <person name="Isbrandt T."/>
            <person name="Kuo A."/>
            <person name="Sato A."/>
            <person name="Lyhne E.K."/>
            <person name="Kogle M.E."/>
            <person name="Wiebenga A."/>
            <person name="Kun R.S."/>
            <person name="Lubbers R.J."/>
            <person name="Makela M.R."/>
            <person name="Barry K."/>
            <person name="Chovatia M."/>
            <person name="Clum A."/>
            <person name="Daum C."/>
            <person name="Haridas S."/>
            <person name="He G."/>
            <person name="LaButti K."/>
            <person name="Lipzen A."/>
            <person name="Riley R."/>
            <person name="Salamov A."/>
            <person name="Simmons B.A."/>
            <person name="Magnuson J.K."/>
            <person name="Henrissat B."/>
            <person name="Mortensen U.H."/>
            <person name="Larsen T.O."/>
            <person name="Devries R.P."/>
            <person name="Grigoriev I.V."/>
            <person name="Machida M."/>
            <person name="Baker S.E."/>
            <person name="Andersen M.R."/>
            <person name="Cantor M.N."/>
            <person name="Hua S.X."/>
        </authorList>
    </citation>
    <scope>NUCLEOTIDE SEQUENCE [LARGE SCALE GENOMIC DNA]</scope>
    <source>
        <strain evidence="1 2">CBS 117616</strain>
    </source>
</reference>
<proteinExistence type="predicted"/>
<keyword evidence="2" id="KW-1185">Reference proteome</keyword>
<name>A0ABQ6X0H3_9EURO</name>
<protein>
    <submittedName>
        <fullName evidence="1">Uncharacterized protein</fullName>
    </submittedName>
</protein>
<gene>
    <name evidence="1" type="ORF">BDV36DRAFT_245861</name>
</gene>
<organism evidence="1 2">
    <name type="scientific">Aspergillus pseudocaelatus</name>
    <dbReference type="NCBI Taxonomy" id="1825620"/>
    <lineage>
        <taxon>Eukaryota</taxon>
        <taxon>Fungi</taxon>
        <taxon>Dikarya</taxon>
        <taxon>Ascomycota</taxon>
        <taxon>Pezizomycotina</taxon>
        <taxon>Eurotiomycetes</taxon>
        <taxon>Eurotiomycetidae</taxon>
        <taxon>Eurotiales</taxon>
        <taxon>Aspergillaceae</taxon>
        <taxon>Aspergillus</taxon>
        <taxon>Aspergillus subgen. Circumdati</taxon>
    </lineage>
</organism>
<sequence>MNQSCKYVYRKFGIIAMFENVEVVRLMHAVAIRDSYLPSMASSKRQRDFLQLVKNSPKPV</sequence>
<evidence type="ECO:0000313" key="2">
    <source>
        <dbReference type="Proteomes" id="UP000325395"/>
    </source>
</evidence>
<dbReference type="Proteomes" id="UP000325395">
    <property type="component" value="Unassembled WGS sequence"/>
</dbReference>
<accession>A0ABQ6X0H3</accession>